<dbReference type="RefSeq" id="WP_342959260.1">
    <property type="nucleotide sequence ID" value="NZ_JAZHFZ010000030.1"/>
</dbReference>
<dbReference type="InterPro" id="IPR013319">
    <property type="entry name" value="GH11/12"/>
</dbReference>
<keyword evidence="3" id="KW-0732">Signal</keyword>
<evidence type="ECO:0000256" key="1">
    <source>
        <dbReference type="ARBA" id="ARBA00005519"/>
    </source>
</evidence>
<dbReference type="Proteomes" id="UP001481677">
    <property type="component" value="Unassembled WGS sequence"/>
</dbReference>
<dbReference type="GO" id="GO:0016787">
    <property type="term" value="F:hydrolase activity"/>
    <property type="evidence" value="ECO:0007669"/>
    <property type="project" value="UniProtKB-KW"/>
</dbReference>
<proteinExistence type="inferred from homology"/>
<dbReference type="InterPro" id="IPR002594">
    <property type="entry name" value="GH12"/>
</dbReference>
<dbReference type="Pfam" id="PF01670">
    <property type="entry name" value="Glyco_hydro_12"/>
    <property type="match status" value="1"/>
</dbReference>
<comment type="similarity">
    <text evidence="1 2">Belongs to the glycosyl hydrolase 12 (cellulase H) family.</text>
</comment>
<keyword evidence="2 4" id="KW-0378">Hydrolase</keyword>
<protein>
    <submittedName>
        <fullName evidence="4">Glycosyl hydrolase</fullName>
    </submittedName>
</protein>
<evidence type="ECO:0000256" key="3">
    <source>
        <dbReference type="SAM" id="SignalP"/>
    </source>
</evidence>
<feature type="signal peptide" evidence="3">
    <location>
        <begin position="1"/>
        <end position="22"/>
    </location>
</feature>
<reference evidence="4 5" key="1">
    <citation type="submission" date="2024-01" db="EMBL/GenBank/DDBJ databases">
        <title>The diversity of rhizobia nodulating Mimosa spp. in eleven states of Brazil covering several biomes is determined by host plant, location, and edaphic factors.</title>
        <authorList>
            <person name="Rouws L."/>
            <person name="Barauna A."/>
            <person name="Beukes C."/>
            <person name="De Faria S.M."/>
            <person name="Gross E."/>
            <person name="Dos Reis Junior F.B."/>
            <person name="Simon M."/>
            <person name="Maluk M."/>
            <person name="Odee D.W."/>
            <person name="Kenicer G."/>
            <person name="Young J.P.W."/>
            <person name="Reis V.M."/>
            <person name="Zilli J."/>
            <person name="James E.K."/>
        </authorList>
    </citation>
    <scope>NUCLEOTIDE SEQUENCE [LARGE SCALE GENOMIC DNA]</scope>
    <source>
        <strain evidence="4 5">JPY530</strain>
    </source>
</reference>
<keyword evidence="2" id="KW-0326">Glycosidase</keyword>
<dbReference type="Gene3D" id="2.60.120.180">
    <property type="match status" value="1"/>
</dbReference>
<comment type="caution">
    <text evidence="4">The sequence shown here is derived from an EMBL/GenBank/DDBJ whole genome shotgun (WGS) entry which is preliminary data.</text>
</comment>
<accession>A0ABU9R9C2</accession>
<keyword evidence="2" id="KW-0624">Polysaccharide degradation</keyword>
<evidence type="ECO:0000256" key="2">
    <source>
        <dbReference type="RuleBase" id="RU361163"/>
    </source>
</evidence>
<dbReference type="EMBL" id="JAZHGA010000026">
    <property type="protein sequence ID" value="MEM5343642.1"/>
    <property type="molecule type" value="Genomic_DNA"/>
</dbReference>
<keyword evidence="2" id="KW-0119">Carbohydrate metabolism</keyword>
<dbReference type="PANTHER" id="PTHR34002:SF9">
    <property type="entry name" value="XYLOGLUCAN-SPECIFIC ENDO-BETA-1,4-GLUCANASE A"/>
    <property type="match status" value="1"/>
</dbReference>
<evidence type="ECO:0000313" key="5">
    <source>
        <dbReference type="Proteomes" id="UP001481677"/>
    </source>
</evidence>
<keyword evidence="5" id="KW-1185">Reference proteome</keyword>
<feature type="chain" id="PRO_5046238357" evidence="3">
    <location>
        <begin position="23"/>
        <end position="258"/>
    </location>
</feature>
<gene>
    <name evidence="4" type="ORF">V4C56_28970</name>
</gene>
<evidence type="ECO:0000313" key="4">
    <source>
        <dbReference type="EMBL" id="MEM5343642.1"/>
    </source>
</evidence>
<dbReference type="PANTHER" id="PTHR34002">
    <property type="entry name" value="BLR1656 PROTEIN"/>
    <property type="match status" value="1"/>
</dbReference>
<dbReference type="SUPFAM" id="SSF49899">
    <property type="entry name" value="Concanavalin A-like lectins/glucanases"/>
    <property type="match status" value="1"/>
</dbReference>
<organism evidence="4 5">
    <name type="scientific">Paraburkholderia azotifigens</name>
    <dbReference type="NCBI Taxonomy" id="2057004"/>
    <lineage>
        <taxon>Bacteria</taxon>
        <taxon>Pseudomonadati</taxon>
        <taxon>Pseudomonadota</taxon>
        <taxon>Betaproteobacteria</taxon>
        <taxon>Burkholderiales</taxon>
        <taxon>Burkholderiaceae</taxon>
        <taxon>Paraburkholderia</taxon>
    </lineage>
</organism>
<sequence length="258" mass="27692">MARIPFLVACAVTASMLSAANAQTWTYSATSPETLSCDAKDLLFASWSYGHYTINNDVWSPCSGIPAGEQTIWANSNLDWGVSSNQPDTNGIKSYPHIGYAVNKTISSLNSLSAVVSASTPSGGAWESTFDIWAGNKAHEIMVWLNYTGTPDGCGNVKPISANWTSAGCAIPLQTNVPLSGGTWNVYVGTNGSNAVYSFLRTTKTDHTTVDVLAFMKYLKSRNYFDDAVIGEIQYGFEITSSPGGLRFASRNFTVTAE</sequence>
<name>A0ABU9R9C2_9BURK</name>
<dbReference type="InterPro" id="IPR013320">
    <property type="entry name" value="ConA-like_dom_sf"/>
</dbReference>